<organism evidence="3 4">
    <name type="scientific">Filimonas lacunae</name>
    <dbReference type="NCBI Taxonomy" id="477680"/>
    <lineage>
        <taxon>Bacteria</taxon>
        <taxon>Pseudomonadati</taxon>
        <taxon>Bacteroidota</taxon>
        <taxon>Chitinophagia</taxon>
        <taxon>Chitinophagales</taxon>
        <taxon>Chitinophagaceae</taxon>
        <taxon>Filimonas</taxon>
    </lineage>
</organism>
<reference evidence="4" key="1">
    <citation type="submission" date="2017-01" db="EMBL/GenBank/DDBJ databases">
        <authorList>
            <person name="Varghese N."/>
            <person name="Submissions S."/>
        </authorList>
    </citation>
    <scope>NUCLEOTIDE SEQUENCE [LARGE SCALE GENOMIC DNA]</scope>
    <source>
        <strain evidence="4">DSM 21054</strain>
    </source>
</reference>
<keyword evidence="4" id="KW-1185">Reference proteome</keyword>
<dbReference type="KEGG" id="fln:FLA_4059"/>
<dbReference type="Proteomes" id="UP000186917">
    <property type="component" value="Unassembled WGS sequence"/>
</dbReference>
<proteinExistence type="predicted"/>
<evidence type="ECO:0000313" key="3">
    <source>
        <dbReference type="EMBL" id="SIT08191.1"/>
    </source>
</evidence>
<dbReference type="RefSeq" id="WP_076379187.1">
    <property type="nucleotide sequence ID" value="NZ_AP017422.1"/>
</dbReference>
<evidence type="ECO:0000256" key="2">
    <source>
        <dbReference type="SAM" id="Phobius"/>
    </source>
</evidence>
<name>A0A173MKM1_9BACT</name>
<gene>
    <name evidence="3" type="ORF">SAMN05421788_103366</name>
</gene>
<evidence type="ECO:0000313" key="4">
    <source>
        <dbReference type="Proteomes" id="UP000186917"/>
    </source>
</evidence>
<dbReference type="EMBL" id="FTOR01000003">
    <property type="protein sequence ID" value="SIT08191.1"/>
    <property type="molecule type" value="Genomic_DNA"/>
</dbReference>
<protein>
    <submittedName>
        <fullName evidence="3">Uncharacterized protein</fullName>
    </submittedName>
</protein>
<evidence type="ECO:0000256" key="1">
    <source>
        <dbReference type="SAM" id="MobiDB-lite"/>
    </source>
</evidence>
<accession>A0A173MKM1</accession>
<feature type="transmembrane region" description="Helical" evidence="2">
    <location>
        <begin position="41"/>
        <end position="63"/>
    </location>
</feature>
<feature type="region of interest" description="Disordered" evidence="1">
    <location>
        <begin position="95"/>
        <end position="127"/>
    </location>
</feature>
<dbReference type="STRING" id="477680.SAMN05421788_103366"/>
<feature type="compositionally biased region" description="Low complexity" evidence="1">
    <location>
        <begin position="95"/>
        <end position="105"/>
    </location>
</feature>
<keyword evidence="2" id="KW-1133">Transmembrane helix</keyword>
<keyword evidence="2" id="KW-0812">Transmembrane</keyword>
<dbReference type="OrthoDB" id="670374at2"/>
<keyword evidence="2" id="KW-0472">Membrane</keyword>
<sequence>MDRFKQYLQEHASELDTDLPREAVWQRIQQQSAPAPKVRRLYWPVAAAACLAAIIGISTWWFWTAPVNKGLAYNPPAITTQDSQPSTETHIPVAEETTAQTAPTTMHPKREQGTKHAQAGTGGNTTNTSLLAAKHVTDAGNEAPSGIQLETGLIHIINLQLEKVRSTPIYSENAAYFSSFKKEFNQLNEEERTWKKKASNGNVTEEQLEELINIYQQKLTVLKLLQNEISKTNKHFKQKHNQATQHAAFMDI</sequence>
<dbReference type="AlphaFoldDB" id="A0A173MKM1"/>